<dbReference type="Proteomes" id="UP001344447">
    <property type="component" value="Unassembled WGS sequence"/>
</dbReference>
<organism evidence="2 3">
    <name type="scientific">Dictyostelium firmibasis</name>
    <dbReference type="NCBI Taxonomy" id="79012"/>
    <lineage>
        <taxon>Eukaryota</taxon>
        <taxon>Amoebozoa</taxon>
        <taxon>Evosea</taxon>
        <taxon>Eumycetozoa</taxon>
        <taxon>Dictyostelia</taxon>
        <taxon>Dictyosteliales</taxon>
        <taxon>Dictyosteliaceae</taxon>
        <taxon>Dictyostelium</taxon>
    </lineage>
</organism>
<keyword evidence="3" id="KW-1185">Reference proteome</keyword>
<feature type="compositionally biased region" description="Polar residues" evidence="1">
    <location>
        <begin position="101"/>
        <end position="120"/>
    </location>
</feature>
<proteinExistence type="predicted"/>
<name>A0AAN7TZ72_9MYCE</name>
<dbReference type="EMBL" id="JAVFKY010000004">
    <property type="protein sequence ID" value="KAK5578228.1"/>
    <property type="molecule type" value="Genomic_DNA"/>
</dbReference>
<accession>A0AAN7TZ72</accession>
<feature type="compositionally biased region" description="Polar residues" evidence="1">
    <location>
        <begin position="78"/>
        <end position="92"/>
    </location>
</feature>
<reference evidence="2 3" key="1">
    <citation type="submission" date="2023-11" db="EMBL/GenBank/DDBJ databases">
        <title>Dfirmibasis_genome.</title>
        <authorList>
            <person name="Edelbroek B."/>
            <person name="Kjellin J."/>
            <person name="Jerlstrom-Hultqvist J."/>
            <person name="Soderbom F."/>
        </authorList>
    </citation>
    <scope>NUCLEOTIDE SEQUENCE [LARGE SCALE GENOMIC DNA]</scope>
    <source>
        <strain evidence="2 3">TNS-C-14</strain>
    </source>
</reference>
<protein>
    <submittedName>
        <fullName evidence="2">Uncharacterized protein</fullName>
    </submittedName>
</protein>
<gene>
    <name evidence="2" type="ORF">RB653_003181</name>
</gene>
<evidence type="ECO:0000313" key="2">
    <source>
        <dbReference type="EMBL" id="KAK5578228.1"/>
    </source>
</evidence>
<comment type="caution">
    <text evidence="2">The sequence shown here is derived from an EMBL/GenBank/DDBJ whole genome shotgun (WGS) entry which is preliminary data.</text>
</comment>
<evidence type="ECO:0000313" key="3">
    <source>
        <dbReference type="Proteomes" id="UP001344447"/>
    </source>
</evidence>
<sequence>MNSSKSCKLNKKTIKLSLQKYTITGTDVDLRKLSLSSSKTVLLLVLGIVMQQCLILQGVQDTVLIFNNSNGIKPEDQSILNTPLSGSTSSTIDLKRKKRTLNQSNSEPSLSSTTLNGSDKSSSHRNRVGRMVVV</sequence>
<evidence type="ECO:0000256" key="1">
    <source>
        <dbReference type="SAM" id="MobiDB-lite"/>
    </source>
</evidence>
<dbReference type="AlphaFoldDB" id="A0AAN7TZ72"/>
<feature type="region of interest" description="Disordered" evidence="1">
    <location>
        <begin position="77"/>
        <end position="134"/>
    </location>
</feature>